<accession>A0A1G6MDI7</accession>
<feature type="signal peptide" evidence="4">
    <location>
        <begin position="1"/>
        <end position="22"/>
    </location>
</feature>
<dbReference type="SUPFAM" id="SSF53850">
    <property type="entry name" value="Periplasmic binding protein-like II"/>
    <property type="match status" value="1"/>
</dbReference>
<evidence type="ECO:0000256" key="4">
    <source>
        <dbReference type="SAM" id="SignalP"/>
    </source>
</evidence>
<dbReference type="PANTHER" id="PTHR30085">
    <property type="entry name" value="AMINO ACID ABC TRANSPORTER PERMEASE"/>
    <property type="match status" value="1"/>
</dbReference>
<dbReference type="GO" id="GO:0005576">
    <property type="term" value="C:extracellular region"/>
    <property type="evidence" value="ECO:0007669"/>
    <property type="project" value="TreeGrafter"/>
</dbReference>
<dbReference type="GO" id="GO:0006865">
    <property type="term" value="P:amino acid transport"/>
    <property type="evidence" value="ECO:0007669"/>
    <property type="project" value="TreeGrafter"/>
</dbReference>
<keyword evidence="7" id="KW-1185">Reference proteome</keyword>
<dbReference type="Gene3D" id="3.40.190.10">
    <property type="entry name" value="Periplasmic binding protein-like II"/>
    <property type="match status" value="2"/>
</dbReference>
<dbReference type="Proteomes" id="UP000198781">
    <property type="component" value="Unassembled WGS sequence"/>
</dbReference>
<evidence type="ECO:0000256" key="2">
    <source>
        <dbReference type="ARBA" id="ARBA00022448"/>
    </source>
</evidence>
<evidence type="ECO:0000256" key="1">
    <source>
        <dbReference type="ARBA" id="ARBA00010333"/>
    </source>
</evidence>
<dbReference type="AlphaFoldDB" id="A0A1G6MDI7"/>
<evidence type="ECO:0000313" key="7">
    <source>
        <dbReference type="Proteomes" id="UP000198781"/>
    </source>
</evidence>
<gene>
    <name evidence="6" type="ORF">SAMN05192589_102385</name>
</gene>
<comment type="similarity">
    <text evidence="1">Belongs to the bacterial solute-binding protein 3 family.</text>
</comment>
<feature type="domain" description="Solute-binding protein family 3/N-terminal" evidence="5">
    <location>
        <begin position="33"/>
        <end position="265"/>
    </location>
</feature>
<reference evidence="6 7" key="1">
    <citation type="submission" date="2016-10" db="EMBL/GenBank/DDBJ databases">
        <authorList>
            <person name="de Groot N.N."/>
        </authorList>
    </citation>
    <scope>NUCLEOTIDE SEQUENCE [LARGE SCALE GENOMIC DNA]</scope>
    <source>
        <strain evidence="6 7">DSM 16619</strain>
    </source>
</reference>
<proteinExistence type="inferred from homology"/>
<evidence type="ECO:0000256" key="3">
    <source>
        <dbReference type="ARBA" id="ARBA00022729"/>
    </source>
</evidence>
<feature type="chain" id="PRO_5011620257" evidence="4">
    <location>
        <begin position="23"/>
        <end position="294"/>
    </location>
</feature>
<dbReference type="SMART" id="SM00062">
    <property type="entry name" value="PBPb"/>
    <property type="match status" value="1"/>
</dbReference>
<keyword evidence="3 4" id="KW-0732">Signal</keyword>
<dbReference type="GO" id="GO:0030288">
    <property type="term" value="C:outer membrane-bounded periplasmic space"/>
    <property type="evidence" value="ECO:0007669"/>
    <property type="project" value="TreeGrafter"/>
</dbReference>
<dbReference type="PANTHER" id="PTHR30085:SF2">
    <property type="entry name" value="GLUTAMATE_ASPARTATE IMPORT SOLUTE-BINDING PROTEIN"/>
    <property type="match status" value="1"/>
</dbReference>
<dbReference type="InterPro" id="IPR001638">
    <property type="entry name" value="Solute-binding_3/MltF_N"/>
</dbReference>
<evidence type="ECO:0000259" key="5">
    <source>
        <dbReference type="SMART" id="SM00062"/>
    </source>
</evidence>
<dbReference type="CDD" id="cd13688">
    <property type="entry name" value="PBP2_GltI_DEBP"/>
    <property type="match status" value="1"/>
</dbReference>
<dbReference type="RefSeq" id="WP_092740753.1">
    <property type="nucleotide sequence ID" value="NZ_FMZC01000002.1"/>
</dbReference>
<dbReference type="EMBL" id="FMZC01000002">
    <property type="protein sequence ID" value="SDC53511.1"/>
    <property type="molecule type" value="Genomic_DNA"/>
</dbReference>
<protein>
    <submittedName>
        <fullName evidence="6">Glutamate/aspartate transport system substrate-binding protein</fullName>
    </submittedName>
</protein>
<dbReference type="OrthoDB" id="7240770at2"/>
<sequence length="294" mass="31649">MKPFLSAAVLACGVCAAAAANADTLQKIADAGKITLAYRESSVPFSYLAGPGEPIGFSVEISNAVVNAVRAKLKNPAIKVELQAVTSQNRIPLITNGTVDLECGSTTNNTARGKDVQFAVNYFYTGTRLLTKKTSGVQNYADLAKKKVASTSGTTNAQVIRKYSRENNLDMDIVLGKDHDDSMLLVDSGRAEAFAMDDILLFGLKGNARNPADWVVVGDSLQVEPYACMMRKDDPQFQALVNGVIGGMMKSGEFEKLYTKWFMSPVPPKGQNLGLPMSKELRDNLVAQSDKPAN</sequence>
<evidence type="ECO:0000313" key="6">
    <source>
        <dbReference type="EMBL" id="SDC53511.1"/>
    </source>
</evidence>
<dbReference type="Pfam" id="PF00497">
    <property type="entry name" value="SBP_bac_3"/>
    <property type="match status" value="1"/>
</dbReference>
<dbReference type="STRING" id="187868.SAMN05192589_102385"/>
<keyword evidence="2" id="KW-0813">Transport</keyword>
<name>A0A1G6MDI7_9BURK</name>
<organism evidence="6 7">
    <name type="scientific">Paracidovorax valerianellae</name>
    <dbReference type="NCBI Taxonomy" id="187868"/>
    <lineage>
        <taxon>Bacteria</taxon>
        <taxon>Pseudomonadati</taxon>
        <taxon>Pseudomonadota</taxon>
        <taxon>Betaproteobacteria</taxon>
        <taxon>Burkholderiales</taxon>
        <taxon>Comamonadaceae</taxon>
        <taxon>Paracidovorax</taxon>
    </lineage>
</organism>
<dbReference type="InterPro" id="IPR051455">
    <property type="entry name" value="Bact_solute-bind_prot3"/>
</dbReference>